<dbReference type="Gene3D" id="2.60.40.10">
    <property type="entry name" value="Immunoglobulins"/>
    <property type="match status" value="1"/>
</dbReference>
<dbReference type="NCBIfam" id="NF038133">
    <property type="entry name" value="choice_anch_L"/>
    <property type="match status" value="1"/>
</dbReference>
<dbReference type="InterPro" id="IPR049804">
    <property type="entry name" value="Choice_anch_L"/>
</dbReference>
<dbReference type="AlphaFoldDB" id="A0A0Q1BLD6"/>
<name>A0A0Q1BLD6_9FLAO</name>
<dbReference type="Pfam" id="PF13585">
    <property type="entry name" value="CHU_C"/>
    <property type="match status" value="1"/>
</dbReference>
<keyword evidence="3" id="KW-1185">Reference proteome</keyword>
<dbReference type="RefSeq" id="WP_055391986.1">
    <property type="nucleotide sequence ID" value="NZ_LCTZ01000002.1"/>
</dbReference>
<organism evidence="2 3">
    <name type="scientific">Flagellimonas eckloniae</name>
    <dbReference type="NCBI Taxonomy" id="346185"/>
    <lineage>
        <taxon>Bacteria</taxon>
        <taxon>Pseudomonadati</taxon>
        <taxon>Bacteroidota</taxon>
        <taxon>Flavobacteriia</taxon>
        <taxon>Flavobacteriales</taxon>
        <taxon>Flavobacteriaceae</taxon>
        <taxon>Flagellimonas</taxon>
    </lineage>
</organism>
<dbReference type="InterPro" id="IPR013783">
    <property type="entry name" value="Ig-like_fold"/>
</dbReference>
<comment type="caution">
    <text evidence="2">The sequence shown here is derived from an EMBL/GenBank/DDBJ whole genome shotgun (WGS) entry which is preliminary data.</text>
</comment>
<evidence type="ECO:0000313" key="2">
    <source>
        <dbReference type="EMBL" id="KQC31519.1"/>
    </source>
</evidence>
<dbReference type="EMBL" id="LCTZ01000002">
    <property type="protein sequence ID" value="KQC28472.1"/>
    <property type="molecule type" value="Genomic_DNA"/>
</dbReference>
<dbReference type="STRING" id="346185.AAY42_00095"/>
<dbReference type="InterPro" id="IPR026341">
    <property type="entry name" value="T9SS_type_B"/>
</dbReference>
<dbReference type="Proteomes" id="UP000050827">
    <property type="component" value="Unassembled WGS sequence"/>
</dbReference>
<evidence type="ECO:0000313" key="1">
    <source>
        <dbReference type="EMBL" id="KQC28472.1"/>
    </source>
</evidence>
<dbReference type="NCBIfam" id="TIGR04131">
    <property type="entry name" value="Bac_Flav_CTERM"/>
    <property type="match status" value="1"/>
</dbReference>
<dbReference type="PATRIC" id="fig|1547436.3.peg.14"/>
<accession>A0A0Q1BLD6</accession>
<dbReference type="EMBL" id="LCTZ01000002">
    <property type="protein sequence ID" value="KQC31519.1"/>
    <property type="molecule type" value="Genomic_DNA"/>
</dbReference>
<protein>
    <recommendedName>
        <fullName evidence="4">Ig-like domain-containing protein</fullName>
    </recommendedName>
</protein>
<evidence type="ECO:0008006" key="4">
    <source>
        <dbReference type="Google" id="ProtNLM"/>
    </source>
</evidence>
<proteinExistence type="predicted"/>
<evidence type="ECO:0000313" key="3">
    <source>
        <dbReference type="Proteomes" id="UP000050827"/>
    </source>
</evidence>
<sequence>MVDQNYTVEELVKDILVDSGCAQTFNFQSSTGTIEGINGIGYFNSNGSNFSYGEGIVISSGNVLDAVGPNNFTGSSGSETWLGDSDLANITGTSNLFNASYISFDFISLTNRISFNFLFASEEYQDDFQCTFSDVFAFILTDSNGNSTNLALVPGTEDLVSATTIRPGVSGICEAQNIGFYGRSNNDDSAISMAGMTRSMVAASEVTPGEVYSIKLVIADNLDSALDSAVFLEGSSFSTDVGLGEDRTVQNGQPLCIGETYELDATSTGALSYQWYRNNQRLPQFDDTPVINISQDGTYDVIVDFSSTCSFSGMIEIEYVPAPHVENTPLDLTTCDFDNDGEEAIDLTQNSPLILGNQDAGIYQVNYYRYNRDAENFENEIERPNRYFPSQTQETIYARISSGNSCYEIASFIVNLRQISFEASLEEEYMICVDEEGFPIGDLPVLDTGLSTIDYSFTWYYNSYDSEGQIQNENDSTHSAMSPGLYLVEITNLQYGCSNLLLTSVSAIPPPTLFEIDILSDLFSDVHTVSIRTENNDSYMFAIDNGTFVENPIFENLVGGKHTAHIQNIYGCEIYSQDLFFVDYPRFFTPNGDGINDTWKIDGLTEIQNPEITIYDRFGVIQQQFQGEVEWDGTRNGNQVLASDYWFKISYENTEGVPKEYKSHFTLKR</sequence>
<gene>
    <name evidence="1" type="ORF">AAY42_00095</name>
    <name evidence="2" type="ORF">AAY42_17790</name>
</gene>
<reference evidence="2 3" key="1">
    <citation type="submission" date="2015-04" db="EMBL/GenBank/DDBJ databases">
        <title>Complete genome of flavobacterium.</title>
        <authorList>
            <person name="Kwon Y.M."/>
            <person name="Kim S.-J."/>
        </authorList>
    </citation>
    <scope>NUCLEOTIDE SEQUENCE [LARGE SCALE GENOMIC DNA]</scope>
    <source>
        <strain evidence="2 3">DK169</strain>
    </source>
</reference>